<reference evidence="1 2" key="2">
    <citation type="submission" date="2018-06" db="EMBL/GenBank/DDBJ databases">
        <title>Sequencing of bacterial isolates from soil warming experiment in Harvard Forest, Massachusetts, USA.</title>
        <authorList>
            <person name="Deangelis K.PhD."/>
        </authorList>
    </citation>
    <scope>NUCLEOTIDE SEQUENCE [LARGE SCALE GENOMIC DNA]</scope>
    <source>
        <strain evidence="1 2">GAS496</strain>
    </source>
</reference>
<keyword evidence="2" id="KW-1185">Reference proteome</keyword>
<name>A0A318HK49_9MYCO</name>
<sequence length="44" mass="5207">MSWWIFVLDGGRMYSVLVWRNDLQRDSCDTAKRFAETAVQRIGQ</sequence>
<dbReference type="EMBL" id="QJJU01000014">
    <property type="protein sequence ID" value="PXX06338.1"/>
    <property type="molecule type" value="Genomic_DNA"/>
</dbReference>
<organism evidence="1 2">
    <name type="scientific">Mycolicibacterium moriokaense</name>
    <dbReference type="NCBI Taxonomy" id="39691"/>
    <lineage>
        <taxon>Bacteria</taxon>
        <taxon>Bacillati</taxon>
        <taxon>Actinomycetota</taxon>
        <taxon>Actinomycetes</taxon>
        <taxon>Mycobacteriales</taxon>
        <taxon>Mycobacteriaceae</taxon>
        <taxon>Mycolicibacterium</taxon>
    </lineage>
</organism>
<evidence type="ECO:0000313" key="2">
    <source>
        <dbReference type="Proteomes" id="UP000247781"/>
    </source>
</evidence>
<protein>
    <submittedName>
        <fullName evidence="1">Uncharacterized protein</fullName>
    </submittedName>
</protein>
<proteinExistence type="predicted"/>
<evidence type="ECO:0000313" key="1">
    <source>
        <dbReference type="EMBL" id="PXX06338.1"/>
    </source>
</evidence>
<accession>A0A318HK49</accession>
<gene>
    <name evidence="1" type="ORF">C8E89_114111</name>
</gene>
<reference evidence="2" key="1">
    <citation type="submission" date="2018-05" db="EMBL/GenBank/DDBJ databases">
        <authorList>
            <person name="Deangelis K."/>
            <person name="Huntemann M."/>
            <person name="Clum A."/>
            <person name="Pillay M."/>
            <person name="Palaniappan K."/>
            <person name="Varghese N."/>
            <person name="Mikhailova N."/>
            <person name="Stamatis D."/>
            <person name="Reddy T."/>
            <person name="Daum C."/>
            <person name="Shapiro N."/>
            <person name="Ivanova N."/>
            <person name="Kyrpides N."/>
            <person name="Woyke T."/>
        </authorList>
    </citation>
    <scope>NUCLEOTIDE SEQUENCE [LARGE SCALE GENOMIC DNA]</scope>
    <source>
        <strain evidence="2">GAS496</strain>
    </source>
</reference>
<dbReference type="Proteomes" id="UP000247781">
    <property type="component" value="Unassembled WGS sequence"/>
</dbReference>
<dbReference type="AlphaFoldDB" id="A0A318HK49"/>
<comment type="caution">
    <text evidence="1">The sequence shown here is derived from an EMBL/GenBank/DDBJ whole genome shotgun (WGS) entry which is preliminary data.</text>
</comment>
<dbReference type="RefSeq" id="WP_272939794.1">
    <property type="nucleotide sequence ID" value="NZ_QJJU01000014.1"/>
</dbReference>